<dbReference type="SUPFAM" id="SSF55174">
    <property type="entry name" value="Alpha-L RNA-binding motif"/>
    <property type="match status" value="1"/>
</dbReference>
<dbReference type="PROSITE" id="PS50889">
    <property type="entry name" value="S4"/>
    <property type="match status" value="1"/>
</dbReference>
<dbReference type="PANTHER" id="PTHR13633">
    <property type="entry name" value="MITOCHONDRIAL TRANSCRIPTION RESCUE FACTOR 1"/>
    <property type="match status" value="1"/>
</dbReference>
<dbReference type="Pfam" id="PF01479">
    <property type="entry name" value="S4"/>
    <property type="match status" value="1"/>
</dbReference>
<dbReference type="InterPro" id="IPR036986">
    <property type="entry name" value="S4_RNA-bd_sf"/>
</dbReference>
<accession>S0LII8</accession>
<comment type="caution">
    <text evidence="3">The sequence shown here is derived from an EMBL/GenBank/DDBJ whole genome shotgun (WGS) entry which is preliminary data.</text>
</comment>
<dbReference type="AlphaFoldDB" id="S0LII8"/>
<keyword evidence="1" id="KW-0694">RNA-binding</keyword>
<dbReference type="InterPro" id="IPR002942">
    <property type="entry name" value="S4_RNA-bd"/>
</dbReference>
<dbReference type="Proteomes" id="UP000015961">
    <property type="component" value="Unassembled WGS sequence"/>
</dbReference>
<evidence type="ECO:0000313" key="4">
    <source>
        <dbReference type="Proteomes" id="UP000015961"/>
    </source>
</evidence>
<dbReference type="PANTHER" id="PTHR13633:SF3">
    <property type="entry name" value="MITOCHONDRIAL TRANSCRIPTION RESCUE FACTOR 1"/>
    <property type="match status" value="1"/>
</dbReference>
<dbReference type="Pfam" id="PF21278">
    <property type="entry name" value="YlmH_1st"/>
    <property type="match status" value="1"/>
</dbReference>
<organism evidence="3 4">
    <name type="scientific">Enterococcus sulfureus ATCC 49903</name>
    <dbReference type="NCBI Taxonomy" id="1140003"/>
    <lineage>
        <taxon>Bacteria</taxon>
        <taxon>Bacillati</taxon>
        <taxon>Bacillota</taxon>
        <taxon>Bacilli</taxon>
        <taxon>Lactobacillales</taxon>
        <taxon>Enterococcaceae</taxon>
        <taxon>Enterococcus</taxon>
    </lineage>
</organism>
<evidence type="ECO:0000256" key="1">
    <source>
        <dbReference type="PROSITE-ProRule" id="PRU00182"/>
    </source>
</evidence>
<dbReference type="Gene3D" id="3.30.1370.160">
    <property type="match status" value="1"/>
</dbReference>
<evidence type="ECO:0000313" key="3">
    <source>
        <dbReference type="EMBL" id="EOT87018.1"/>
    </source>
</evidence>
<dbReference type="eggNOG" id="COG2302">
    <property type="taxonomic scope" value="Bacteria"/>
</dbReference>
<dbReference type="STRING" id="1140003.OMY_00074"/>
<dbReference type="GO" id="GO:0003723">
    <property type="term" value="F:RNA binding"/>
    <property type="evidence" value="ECO:0007669"/>
    <property type="project" value="UniProtKB-KW"/>
</dbReference>
<dbReference type="InterPro" id="IPR040591">
    <property type="entry name" value="RqcP2_RBD"/>
</dbReference>
<dbReference type="SMART" id="SM00363">
    <property type="entry name" value="S4"/>
    <property type="match status" value="1"/>
</dbReference>
<gene>
    <name evidence="3" type="ORF">I573_00073</name>
</gene>
<dbReference type="EMBL" id="ASWO01000001">
    <property type="protein sequence ID" value="EOT87018.1"/>
    <property type="molecule type" value="Genomic_DNA"/>
</dbReference>
<dbReference type="InterPro" id="IPR012677">
    <property type="entry name" value="Nucleotide-bd_a/b_plait_sf"/>
</dbReference>
<reference evidence="3 4" key="1">
    <citation type="submission" date="2013-03" db="EMBL/GenBank/DDBJ databases">
        <title>The Genome Sequence of Enterococcus sulfureus ATCC_49903 (PacBio/Illumina hybrid assembly).</title>
        <authorList>
            <consortium name="The Broad Institute Genomics Platform"/>
            <consortium name="The Broad Institute Genome Sequencing Center for Infectious Disease"/>
            <person name="Earl A."/>
            <person name="Russ C."/>
            <person name="Gilmore M."/>
            <person name="Surin D."/>
            <person name="Walker B."/>
            <person name="Young S."/>
            <person name="Zeng Q."/>
            <person name="Gargeya S."/>
            <person name="Fitzgerald M."/>
            <person name="Haas B."/>
            <person name="Abouelleil A."/>
            <person name="Allen A.W."/>
            <person name="Alvarado L."/>
            <person name="Arachchi H.M."/>
            <person name="Berlin A.M."/>
            <person name="Chapman S.B."/>
            <person name="Gainer-Dewar J."/>
            <person name="Goldberg J."/>
            <person name="Griggs A."/>
            <person name="Gujja S."/>
            <person name="Hansen M."/>
            <person name="Howarth C."/>
            <person name="Imamovic A."/>
            <person name="Ireland A."/>
            <person name="Larimer J."/>
            <person name="McCowan C."/>
            <person name="Murphy C."/>
            <person name="Pearson M."/>
            <person name="Poon T.W."/>
            <person name="Priest M."/>
            <person name="Roberts A."/>
            <person name="Saif S."/>
            <person name="Shea T."/>
            <person name="Sisk P."/>
            <person name="Sykes S."/>
            <person name="Wortman J."/>
            <person name="Nusbaum C."/>
            <person name="Birren B."/>
        </authorList>
    </citation>
    <scope>NUCLEOTIDE SEQUENCE [LARGE SCALE GENOMIC DNA]</scope>
    <source>
        <strain evidence="3 4">ATCC 49903</strain>
    </source>
</reference>
<dbReference type="Gene3D" id="3.10.290.10">
    <property type="entry name" value="RNA-binding S4 domain"/>
    <property type="match status" value="1"/>
</dbReference>
<dbReference type="OrthoDB" id="9812787at2"/>
<dbReference type="InterPro" id="IPR048443">
    <property type="entry name" value="RqcP2_N"/>
</dbReference>
<proteinExistence type="predicted"/>
<dbReference type="Pfam" id="PF17774">
    <property type="entry name" value="YlmH_RBD"/>
    <property type="match status" value="1"/>
</dbReference>
<dbReference type="CDD" id="cd00165">
    <property type="entry name" value="S4"/>
    <property type="match status" value="1"/>
</dbReference>
<dbReference type="RefSeq" id="WP_016184566.1">
    <property type="nucleotide sequence ID" value="NZ_ASWO01000001.1"/>
</dbReference>
<sequence>MNANVYQHFRADEHPFIDSVSDWIEQVQIQYAPYLTDFLDPRQAYIVETLIRQTSDLEFRFYGGYEQAERVRCLIYPDYYTPTTEEFDIVLFEINYPKKFTTLTHGKILGTLVNAGVKREFFGDILSDGETWQVFVAQEVSRYIEMQVTKIGRVNARLEEKNYTEMILPKDSWSDELVIVSSMRLDTIIASVFSISRQRAKQLIDSEKVKLNWRVITKPDFPLDLLDILSIRGYGRIQIQRIEGTTKKEKIRLALGVLRK</sequence>
<protein>
    <submittedName>
        <fullName evidence="3">S4 domain-containing protein</fullName>
    </submittedName>
</protein>
<name>S0LII8_9ENTE</name>
<dbReference type="PATRIC" id="fig|1140003.3.peg.71"/>
<keyword evidence="4" id="KW-1185">Reference proteome</keyword>
<dbReference type="Gene3D" id="3.30.70.330">
    <property type="match status" value="1"/>
</dbReference>
<feature type="domain" description="RNA-binding S4" evidence="2">
    <location>
        <begin position="183"/>
        <end position="243"/>
    </location>
</feature>
<evidence type="ECO:0000259" key="2">
    <source>
        <dbReference type="SMART" id="SM00363"/>
    </source>
</evidence>